<reference evidence="1 2" key="1">
    <citation type="journal article" date="2015" name="Genome Announc.">
        <title>Complete Genome Sequence of the Type Strain Corynebacterium testudinoris DSM 44614, Recovered from Necrotic Lesions in the Mouth of a Tortoise.</title>
        <authorList>
            <person name="Ruckert C."/>
            <person name="Kriete M."/>
            <person name="Jaenicke S."/>
            <person name="Winkler A."/>
            <person name="Tauch A."/>
        </authorList>
    </citation>
    <scope>NUCLEOTIDE SEQUENCE [LARGE SCALE GENOMIC DNA]</scope>
    <source>
        <strain evidence="1 2">DSM 44614</strain>
    </source>
</reference>
<evidence type="ECO:0000313" key="1">
    <source>
        <dbReference type="EMBL" id="AKK08252.1"/>
    </source>
</evidence>
<dbReference type="GO" id="GO:0005829">
    <property type="term" value="C:cytosol"/>
    <property type="evidence" value="ECO:0007669"/>
    <property type="project" value="TreeGrafter"/>
</dbReference>
<dbReference type="OrthoDB" id="3180855at2"/>
<dbReference type="InterPro" id="IPR036412">
    <property type="entry name" value="HAD-like_sf"/>
</dbReference>
<dbReference type="EMBL" id="CP011545">
    <property type="protein sequence ID" value="AKK08252.1"/>
    <property type="molecule type" value="Genomic_DNA"/>
</dbReference>
<dbReference type="GO" id="GO:0016791">
    <property type="term" value="F:phosphatase activity"/>
    <property type="evidence" value="ECO:0007669"/>
    <property type="project" value="TreeGrafter"/>
</dbReference>
<keyword evidence="1" id="KW-0378">Hydrolase</keyword>
<proteinExistence type="predicted"/>
<gene>
    <name evidence="1" type="ORF">CTEST_04015</name>
</gene>
<dbReference type="STRING" id="136857.CTEST_04015"/>
<dbReference type="Gene3D" id="3.30.1240.10">
    <property type="match status" value="1"/>
</dbReference>
<dbReference type="SFLD" id="SFLDG01140">
    <property type="entry name" value="C2.B:_Phosphomannomutase_and_P"/>
    <property type="match status" value="1"/>
</dbReference>
<dbReference type="PANTHER" id="PTHR10000">
    <property type="entry name" value="PHOSPHOSERINE PHOSPHATASE"/>
    <property type="match status" value="1"/>
</dbReference>
<protein>
    <submittedName>
        <fullName evidence="1">HAD-superfamily hydrolase, subfamily IIB</fullName>
    </submittedName>
</protein>
<dbReference type="InterPro" id="IPR006379">
    <property type="entry name" value="HAD-SF_hydro_IIB"/>
</dbReference>
<dbReference type="PATRIC" id="fig|136857.5.peg.794"/>
<dbReference type="SUPFAM" id="SSF56784">
    <property type="entry name" value="HAD-like"/>
    <property type="match status" value="1"/>
</dbReference>
<dbReference type="RefSeq" id="WP_047252644.1">
    <property type="nucleotide sequence ID" value="NZ_CP011545.1"/>
</dbReference>
<keyword evidence="2" id="KW-1185">Reference proteome</keyword>
<dbReference type="InterPro" id="IPR023214">
    <property type="entry name" value="HAD_sf"/>
</dbReference>
<accession>A0A0G3HAT3</accession>
<dbReference type="Pfam" id="PF08282">
    <property type="entry name" value="Hydrolase_3"/>
    <property type="match status" value="1"/>
</dbReference>
<reference evidence="2" key="2">
    <citation type="submission" date="2015-05" db="EMBL/GenBank/DDBJ databases">
        <title>Complete genome sequence of Corynebacterium testudinoris DSM 44614, recovered from necrotic lesions in the mouth of a tortoise.</title>
        <authorList>
            <person name="Ruckert C."/>
            <person name="Albersmeier A."/>
            <person name="Winkler A."/>
            <person name="Tauch A."/>
        </authorList>
    </citation>
    <scope>NUCLEOTIDE SEQUENCE [LARGE SCALE GENOMIC DNA]</scope>
    <source>
        <strain evidence="2">DSM 44614</strain>
    </source>
</reference>
<dbReference type="NCBIfam" id="TIGR01484">
    <property type="entry name" value="HAD-SF-IIB"/>
    <property type="match status" value="1"/>
</dbReference>
<dbReference type="SFLD" id="SFLDS00003">
    <property type="entry name" value="Haloacid_Dehalogenase"/>
    <property type="match status" value="1"/>
</dbReference>
<dbReference type="CDD" id="cd07518">
    <property type="entry name" value="HAD_YbiV-Like"/>
    <property type="match status" value="1"/>
</dbReference>
<organism evidence="1 2">
    <name type="scientific">Corynebacterium testudinoris</name>
    <dbReference type="NCBI Taxonomy" id="136857"/>
    <lineage>
        <taxon>Bacteria</taxon>
        <taxon>Bacillati</taxon>
        <taxon>Actinomycetota</taxon>
        <taxon>Actinomycetes</taxon>
        <taxon>Mycobacteriales</taxon>
        <taxon>Corynebacteriaceae</taxon>
        <taxon>Corynebacterium</taxon>
    </lineage>
</organism>
<sequence length="261" mass="27849">MEYQLIALDMDGTLLDGDGHIPDGFWPILRELKTRGVAVAPASGRQLATLRDMFAGEDDPGTYIAENGTCVFHGGRVVSTTELDQADVHAIIDAAEGFDIVVCTPTVAYISPNLSAPSFAEIIKYYHSHEVVEDLHQIVDRGVIKVAVYTDDDAEAVAYPVVRDAAPDANVVVSGAHWIDVMHPSAGKGRALTDLAQALDIPIARTLAFGDYLNDYELLDAAGTSYAMANAHPDIKALADHIAPPNTEAGVVTVLEDMLGP</sequence>
<dbReference type="KEGG" id="cted:CTEST_04015"/>
<dbReference type="Proteomes" id="UP000035540">
    <property type="component" value="Chromosome"/>
</dbReference>
<dbReference type="PANTHER" id="PTHR10000:SF53">
    <property type="entry name" value="5-AMINO-6-(5-PHOSPHO-D-RIBITYLAMINO)URACIL PHOSPHATASE YBJI-RELATED"/>
    <property type="match status" value="1"/>
</dbReference>
<evidence type="ECO:0000313" key="2">
    <source>
        <dbReference type="Proteomes" id="UP000035540"/>
    </source>
</evidence>
<dbReference type="GO" id="GO:0000287">
    <property type="term" value="F:magnesium ion binding"/>
    <property type="evidence" value="ECO:0007669"/>
    <property type="project" value="TreeGrafter"/>
</dbReference>
<name>A0A0G3HAT3_9CORY</name>
<dbReference type="NCBIfam" id="TIGR00099">
    <property type="entry name" value="Cof-subfamily"/>
    <property type="match status" value="1"/>
</dbReference>
<dbReference type="InterPro" id="IPR000150">
    <property type="entry name" value="Cof"/>
</dbReference>
<dbReference type="Gene3D" id="3.40.50.1000">
    <property type="entry name" value="HAD superfamily/HAD-like"/>
    <property type="match status" value="1"/>
</dbReference>
<dbReference type="AlphaFoldDB" id="A0A0G3HAT3"/>